<proteinExistence type="predicted"/>
<organism evidence="2 3">
    <name type="scientific">Pleurostoma richardsiae</name>
    <dbReference type="NCBI Taxonomy" id="41990"/>
    <lineage>
        <taxon>Eukaryota</taxon>
        <taxon>Fungi</taxon>
        <taxon>Dikarya</taxon>
        <taxon>Ascomycota</taxon>
        <taxon>Pezizomycotina</taxon>
        <taxon>Sordariomycetes</taxon>
        <taxon>Sordariomycetidae</taxon>
        <taxon>Calosphaeriales</taxon>
        <taxon>Pleurostomataceae</taxon>
        <taxon>Pleurostoma</taxon>
    </lineage>
</organism>
<evidence type="ECO:0000313" key="3">
    <source>
        <dbReference type="Proteomes" id="UP001174694"/>
    </source>
</evidence>
<evidence type="ECO:0000313" key="2">
    <source>
        <dbReference type="EMBL" id="KAJ9137732.1"/>
    </source>
</evidence>
<sequence length="91" mass="10092">MDGSSPESGGDSEEDVESEDYDSLFEGGSLEELPPYSDDDFPNVRSDLLRLSDDNIRTWMVSARIGRYPLRMWTMMIQNSSSSLASTGTST</sequence>
<feature type="region of interest" description="Disordered" evidence="1">
    <location>
        <begin position="1"/>
        <end position="45"/>
    </location>
</feature>
<keyword evidence="3" id="KW-1185">Reference proteome</keyword>
<accession>A0AA38RDS2</accession>
<gene>
    <name evidence="2" type="ORF">NKR23_g8983</name>
</gene>
<reference evidence="2" key="1">
    <citation type="submission" date="2022-07" db="EMBL/GenBank/DDBJ databases">
        <title>Fungi with potential for degradation of polypropylene.</title>
        <authorList>
            <person name="Gostincar C."/>
        </authorList>
    </citation>
    <scope>NUCLEOTIDE SEQUENCE</scope>
    <source>
        <strain evidence="2">EXF-13308</strain>
    </source>
</reference>
<evidence type="ECO:0000256" key="1">
    <source>
        <dbReference type="SAM" id="MobiDB-lite"/>
    </source>
</evidence>
<feature type="compositionally biased region" description="Acidic residues" evidence="1">
    <location>
        <begin position="10"/>
        <end position="23"/>
    </location>
</feature>
<dbReference type="EMBL" id="JANBVO010000033">
    <property type="protein sequence ID" value="KAJ9137732.1"/>
    <property type="molecule type" value="Genomic_DNA"/>
</dbReference>
<dbReference type="Proteomes" id="UP001174694">
    <property type="component" value="Unassembled WGS sequence"/>
</dbReference>
<dbReference type="AlphaFoldDB" id="A0AA38RDS2"/>
<comment type="caution">
    <text evidence="2">The sequence shown here is derived from an EMBL/GenBank/DDBJ whole genome shotgun (WGS) entry which is preliminary data.</text>
</comment>
<protein>
    <submittedName>
        <fullName evidence="2">Uncharacterized protein</fullName>
    </submittedName>
</protein>
<name>A0AA38RDS2_9PEZI</name>